<keyword evidence="4" id="KW-0677">Repeat</keyword>
<evidence type="ECO:0000256" key="6">
    <source>
        <dbReference type="ARBA" id="ARBA00023134"/>
    </source>
</evidence>
<dbReference type="InterPro" id="IPR015946">
    <property type="entry name" value="KH_dom-like_a/b"/>
</dbReference>
<reference evidence="9" key="1">
    <citation type="submission" date="2018-10" db="EMBL/GenBank/DDBJ databases">
        <authorList>
            <person name="Gruber-Vodicka H."/>
            <person name="Jaeckle O."/>
        </authorList>
    </citation>
    <scope>NUCLEOTIDE SEQUENCE</scope>
</reference>
<feature type="domain" description="EngA-type G" evidence="8">
    <location>
        <begin position="3"/>
        <end position="167"/>
    </location>
</feature>
<dbReference type="InterPro" id="IPR032859">
    <property type="entry name" value="KH_dom-like"/>
</dbReference>
<evidence type="ECO:0000256" key="1">
    <source>
        <dbReference type="ARBA" id="ARBA00008279"/>
    </source>
</evidence>
<dbReference type="InterPro" id="IPR005225">
    <property type="entry name" value="Small_GTP-bd"/>
</dbReference>
<dbReference type="PROSITE" id="PS51712">
    <property type="entry name" value="G_ENGA"/>
    <property type="match status" value="2"/>
</dbReference>
<evidence type="ECO:0000313" key="9">
    <source>
        <dbReference type="EMBL" id="VBB69367.1"/>
    </source>
</evidence>
<dbReference type="GO" id="GO:0005525">
    <property type="term" value="F:GTP binding"/>
    <property type="evidence" value="ECO:0007669"/>
    <property type="project" value="UniProtKB-KW"/>
</dbReference>
<dbReference type="CDD" id="cd01895">
    <property type="entry name" value="EngA2"/>
    <property type="match status" value="1"/>
</dbReference>
<dbReference type="EMBL" id="LR026963">
    <property type="protein sequence ID" value="VBB69367.1"/>
    <property type="molecule type" value="Genomic_DNA"/>
</dbReference>
<dbReference type="GO" id="GO:0042254">
    <property type="term" value="P:ribosome biogenesis"/>
    <property type="evidence" value="ECO:0007669"/>
    <property type="project" value="UniProtKB-KW"/>
</dbReference>
<evidence type="ECO:0000256" key="2">
    <source>
        <dbReference type="ARBA" id="ARBA00020953"/>
    </source>
</evidence>
<dbReference type="FunFam" id="3.30.300.20:FF:000004">
    <property type="entry name" value="GTPase Der"/>
    <property type="match status" value="1"/>
</dbReference>
<dbReference type="AlphaFoldDB" id="A0A484H5P3"/>
<dbReference type="PANTHER" id="PTHR43834:SF6">
    <property type="entry name" value="GTPASE DER"/>
    <property type="match status" value="1"/>
</dbReference>
<dbReference type="InterPro" id="IPR031166">
    <property type="entry name" value="G_ENGA"/>
</dbReference>
<proteinExistence type="inferred from homology"/>
<dbReference type="HAMAP" id="MF_00195">
    <property type="entry name" value="GTPase_Der"/>
    <property type="match status" value="1"/>
</dbReference>
<keyword evidence="6" id="KW-0342">GTP-binding</keyword>
<dbReference type="NCBIfam" id="TIGR00231">
    <property type="entry name" value="small_GTP"/>
    <property type="match status" value="2"/>
</dbReference>
<gene>
    <name evidence="9" type="ORF">RIEGSTA812A_PEG_840</name>
</gene>
<dbReference type="NCBIfam" id="TIGR03594">
    <property type="entry name" value="GTPase_EngA"/>
    <property type="match status" value="1"/>
</dbReference>
<dbReference type="PRINTS" id="PR00326">
    <property type="entry name" value="GTP1OBG"/>
</dbReference>
<keyword evidence="3" id="KW-0690">Ribosome biogenesis</keyword>
<evidence type="ECO:0000256" key="7">
    <source>
        <dbReference type="ARBA" id="ARBA00032345"/>
    </source>
</evidence>
<dbReference type="InterPro" id="IPR027417">
    <property type="entry name" value="P-loop_NTPase"/>
</dbReference>
<dbReference type="SUPFAM" id="SSF52540">
    <property type="entry name" value="P-loop containing nucleoside triphosphate hydrolases"/>
    <property type="match status" value="2"/>
</dbReference>
<keyword evidence="5" id="KW-0547">Nucleotide-binding</keyword>
<dbReference type="Gene3D" id="3.30.300.20">
    <property type="match status" value="1"/>
</dbReference>
<dbReference type="InterPro" id="IPR006073">
    <property type="entry name" value="GTP-bd"/>
</dbReference>
<dbReference type="CDD" id="cd01894">
    <property type="entry name" value="EngA1"/>
    <property type="match status" value="1"/>
</dbReference>
<dbReference type="Pfam" id="PF01926">
    <property type="entry name" value="MMR_HSR1"/>
    <property type="match status" value="2"/>
</dbReference>
<name>A0A484H5P3_9ZZZZ</name>
<evidence type="ECO:0000259" key="8">
    <source>
        <dbReference type="PROSITE" id="PS51712"/>
    </source>
</evidence>
<evidence type="ECO:0000256" key="4">
    <source>
        <dbReference type="ARBA" id="ARBA00022737"/>
    </source>
</evidence>
<dbReference type="PANTHER" id="PTHR43834">
    <property type="entry name" value="GTPASE DER"/>
    <property type="match status" value="1"/>
</dbReference>
<sequence>MSFVVAIVGRPNVGKSTLFNRLVGRRLALVYNHPGVTRDRREGHATFGGLAFTAIDTAGLAEAAPDTLEGRLYAQTRQAIAEADVALMLIDARLGITPADQHFARILRQSPTPVVLVANKCEHSVSKLGLWEAHVLGLGEPIALSAEHGEGLANLIEALLPFYNRTANVLSHCVEGTPRVERVESTPTIAIIGRPNVGKSTLINRLLSRERMVTGPEAGITRDAITVDWDWCGRKLRLVDTAGLKRRSKGTSILDGISRNSTLRAINFAHIIVLLLDANAILERQDLTLARMIISEGRALVLAVNKWDIVQDSAAAEARLQARLIHALPQAWGLHTLTLSARTGAGVEQLLQAAFDVYVLWNRRIPTAALNRWLSSVLRHHPPPLGRHARRLQLRYLTQTNTRPPTFVLFSSRPEDLPDSYLRYLINDLRRTFDLPGVPVRLYPRRSDNPYARYG</sequence>
<dbReference type="Gene3D" id="3.40.50.300">
    <property type="entry name" value="P-loop containing nucleotide triphosphate hydrolases"/>
    <property type="match status" value="2"/>
</dbReference>
<evidence type="ECO:0000256" key="5">
    <source>
        <dbReference type="ARBA" id="ARBA00022741"/>
    </source>
</evidence>
<accession>A0A484H5P3</accession>
<dbReference type="InterPro" id="IPR016484">
    <property type="entry name" value="GTPase_Der"/>
</dbReference>
<evidence type="ECO:0000256" key="3">
    <source>
        <dbReference type="ARBA" id="ARBA00022517"/>
    </source>
</evidence>
<protein>
    <recommendedName>
        <fullName evidence="2">GTPase Der</fullName>
    </recommendedName>
    <alternativeName>
        <fullName evidence="7">GTP-binding protein EngA</fullName>
    </alternativeName>
</protein>
<feature type="domain" description="EngA-type G" evidence="8">
    <location>
        <begin position="187"/>
        <end position="362"/>
    </location>
</feature>
<comment type="similarity">
    <text evidence="1">Belongs to the TRAFAC class TrmE-Era-EngA-EngB-Septin-like GTPase superfamily. EngA (Der) GTPase family.</text>
</comment>
<dbReference type="PIRSF" id="PIRSF006485">
    <property type="entry name" value="GTP-binding_EngA"/>
    <property type="match status" value="1"/>
</dbReference>
<dbReference type="Pfam" id="PF14714">
    <property type="entry name" value="KH_dom-like"/>
    <property type="match status" value="1"/>
</dbReference>
<organism evidence="9">
    <name type="scientific">invertebrate metagenome</name>
    <dbReference type="NCBI Taxonomy" id="1711999"/>
    <lineage>
        <taxon>unclassified sequences</taxon>
        <taxon>metagenomes</taxon>
        <taxon>organismal metagenomes</taxon>
    </lineage>
</organism>